<evidence type="ECO:0000313" key="1">
    <source>
        <dbReference type="EMBL" id="PVU86787.1"/>
    </source>
</evidence>
<keyword evidence="2" id="KW-1185">Reference proteome</keyword>
<name>A0A2T9Y3A1_9FUNG</name>
<evidence type="ECO:0000313" key="2">
    <source>
        <dbReference type="Proteomes" id="UP000245383"/>
    </source>
</evidence>
<feature type="non-terminal residue" evidence="1">
    <location>
        <position position="1"/>
    </location>
</feature>
<comment type="caution">
    <text evidence="1">The sequence shown here is derived from an EMBL/GenBank/DDBJ whole genome shotgun (WGS) entry which is preliminary data.</text>
</comment>
<gene>
    <name evidence="1" type="ORF">BB561_006553</name>
</gene>
<protein>
    <submittedName>
        <fullName evidence="1">Uncharacterized protein</fullName>
    </submittedName>
</protein>
<reference evidence="1 2" key="1">
    <citation type="journal article" date="2018" name="MBio">
        <title>Comparative Genomics Reveals the Core Gene Toolbox for the Fungus-Insect Symbiosis.</title>
        <authorList>
            <person name="Wang Y."/>
            <person name="Stata M."/>
            <person name="Wang W."/>
            <person name="Stajich J.E."/>
            <person name="White M.M."/>
            <person name="Moncalvo J.M."/>
        </authorList>
    </citation>
    <scope>NUCLEOTIDE SEQUENCE [LARGE SCALE GENOMIC DNA]</scope>
    <source>
        <strain evidence="1 2">SWE-8-4</strain>
    </source>
</reference>
<organism evidence="1 2">
    <name type="scientific">Smittium simulii</name>
    <dbReference type="NCBI Taxonomy" id="133385"/>
    <lineage>
        <taxon>Eukaryota</taxon>
        <taxon>Fungi</taxon>
        <taxon>Fungi incertae sedis</taxon>
        <taxon>Zoopagomycota</taxon>
        <taxon>Kickxellomycotina</taxon>
        <taxon>Harpellomycetes</taxon>
        <taxon>Harpellales</taxon>
        <taxon>Legeriomycetaceae</taxon>
        <taxon>Smittium</taxon>
    </lineage>
</organism>
<dbReference type="AlphaFoldDB" id="A0A2T9Y3A1"/>
<dbReference type="EMBL" id="MBFR01000605">
    <property type="protein sequence ID" value="PVU86787.1"/>
    <property type="molecule type" value="Genomic_DNA"/>
</dbReference>
<accession>A0A2T9Y3A1</accession>
<proteinExistence type="predicted"/>
<sequence length="235" mass="25719">YLDHCPCCNMDVAESIEHMIFECTQWSNQRTSTIGIQFPNVNLLVASSTRTRLLGTLLGGELVISTAGLRQLQSSTPAVSNVLSMVHFMSAIFTPRAIILNRIMGAPTSWTQSRNEAPGSIPGQAQRYGVVVITSALHAVGPGFDPHLINNEPLKEAQRRLVGKFLSEKLKLYLSQLKLRKDTNIPLSMELETAKFMNGIHVARALIVDSINCSPTSLSQFPVSMEALVSRSKVG</sequence>
<dbReference type="Proteomes" id="UP000245383">
    <property type="component" value="Unassembled WGS sequence"/>
</dbReference>